<keyword evidence="1" id="KW-1133">Transmembrane helix</keyword>
<dbReference type="RefSeq" id="WP_103892978.1">
    <property type="nucleotide sequence ID" value="NZ_CP027768.1"/>
</dbReference>
<evidence type="ECO:0000313" key="3">
    <source>
        <dbReference type="Proteomes" id="UP000280475"/>
    </source>
</evidence>
<keyword evidence="1" id="KW-0812">Transmembrane</keyword>
<keyword evidence="1" id="KW-0472">Membrane</keyword>
<organism evidence="2 3">
    <name type="scientific">Tetragenococcus halophilus</name>
    <name type="common">Pediococcus halophilus</name>
    <dbReference type="NCBI Taxonomy" id="51669"/>
    <lineage>
        <taxon>Bacteria</taxon>
        <taxon>Bacillati</taxon>
        <taxon>Bacillota</taxon>
        <taxon>Bacilli</taxon>
        <taxon>Lactobacillales</taxon>
        <taxon>Enterococcaceae</taxon>
        <taxon>Tetragenococcus</taxon>
    </lineage>
</organism>
<proteinExistence type="predicted"/>
<dbReference type="Proteomes" id="UP000280475">
    <property type="component" value="Chromosome"/>
</dbReference>
<sequence length="167" mass="19582">MTKLVFYFLLRHNIKYEIIILLFIGGYSSLQNTQSQFALSFSITMLSILFIVYFHILARQRGRVPLLYTGGTIKKVKRDIIKAVVILSVFFLFISLLVDIFLWSTLYLVIQYFLTIFIFIIVTLIMPINLEKREQHNPQIVTFFDGVRVLGISLILFIIVQVLFFFI</sequence>
<evidence type="ECO:0000313" key="2">
    <source>
        <dbReference type="EMBL" id="AYW51014.1"/>
    </source>
</evidence>
<accession>A0A3G5FL16</accession>
<feature type="transmembrane region" description="Helical" evidence="1">
    <location>
        <begin position="79"/>
        <end position="103"/>
    </location>
</feature>
<evidence type="ECO:0000256" key="1">
    <source>
        <dbReference type="SAM" id="Phobius"/>
    </source>
</evidence>
<protein>
    <submittedName>
        <fullName evidence="2">Uncharacterized protein</fullName>
    </submittedName>
</protein>
<feature type="transmembrane region" description="Helical" evidence="1">
    <location>
        <begin position="12"/>
        <end position="30"/>
    </location>
</feature>
<gene>
    <name evidence="2" type="ORF">C7H83_11295</name>
</gene>
<reference evidence="2 3" key="1">
    <citation type="journal article" date="2012" name="Int. J. Syst. Evol. Microbiol.">
        <title>Characterization of Tetragenococcus strains from sugar thick juice reveals a novel species, Tetragenococcus osmophilus sp. nov., and divides Tetragenococcus halophilus into two subspecies, T. halophilus subsp. halophilus subsp. nov. and T. halophilus subsp. flandriensis subsp. nov.</title>
        <authorList>
            <person name="Juste A."/>
            <person name="Van Trappen S."/>
            <person name="Verreth C."/>
            <person name="Cleenwerck I."/>
            <person name="De Vos P."/>
            <person name="Lievens B."/>
            <person name="Willems K.A."/>
        </authorList>
    </citation>
    <scope>NUCLEOTIDE SEQUENCE [LARGE SCALE GENOMIC DNA]</scope>
    <source>
        <strain evidence="2 3">LMG 26042</strain>
    </source>
</reference>
<feature type="transmembrane region" description="Helical" evidence="1">
    <location>
        <begin position="140"/>
        <end position="166"/>
    </location>
</feature>
<feature type="transmembrane region" description="Helical" evidence="1">
    <location>
        <begin position="109"/>
        <end position="128"/>
    </location>
</feature>
<feature type="transmembrane region" description="Helical" evidence="1">
    <location>
        <begin position="36"/>
        <end position="58"/>
    </location>
</feature>
<name>A0A3G5FL16_TETHA</name>
<dbReference type="AlphaFoldDB" id="A0A3G5FL16"/>
<dbReference type="EMBL" id="CP027768">
    <property type="protein sequence ID" value="AYW51014.1"/>
    <property type="molecule type" value="Genomic_DNA"/>
</dbReference>